<dbReference type="SUPFAM" id="SSF49842">
    <property type="entry name" value="TNF-like"/>
    <property type="match status" value="1"/>
</dbReference>
<evidence type="ECO:0000313" key="5">
    <source>
        <dbReference type="Proteomes" id="UP001186944"/>
    </source>
</evidence>
<organism evidence="4 5">
    <name type="scientific">Pinctada imbricata</name>
    <name type="common">Atlantic pearl-oyster</name>
    <name type="synonym">Pinctada martensii</name>
    <dbReference type="NCBI Taxonomy" id="66713"/>
    <lineage>
        <taxon>Eukaryota</taxon>
        <taxon>Metazoa</taxon>
        <taxon>Spiralia</taxon>
        <taxon>Lophotrochozoa</taxon>
        <taxon>Mollusca</taxon>
        <taxon>Bivalvia</taxon>
        <taxon>Autobranchia</taxon>
        <taxon>Pteriomorphia</taxon>
        <taxon>Pterioida</taxon>
        <taxon>Pterioidea</taxon>
        <taxon>Pteriidae</taxon>
        <taxon>Pinctada</taxon>
    </lineage>
</organism>
<dbReference type="InterPro" id="IPR001073">
    <property type="entry name" value="C1q_dom"/>
</dbReference>
<dbReference type="InterPro" id="IPR008983">
    <property type="entry name" value="Tumour_necrosis_fac-like_dom"/>
</dbReference>
<dbReference type="PANTHER" id="PTHR15427">
    <property type="entry name" value="EMILIN ELASTIN MICROFIBRIL INTERFACE-LOCATED PROTEIN ELASTIN MICROFIBRIL INTERFACER"/>
    <property type="match status" value="1"/>
</dbReference>
<dbReference type="SMART" id="SM00110">
    <property type="entry name" value="C1Q"/>
    <property type="match status" value="1"/>
</dbReference>
<keyword evidence="2" id="KW-0964">Secreted</keyword>
<comment type="subcellular location">
    <subcellularLocation>
        <location evidence="1">Secreted</location>
    </subcellularLocation>
</comment>
<dbReference type="InterPro" id="IPR050392">
    <property type="entry name" value="Collagen/C1q_domain"/>
</dbReference>
<evidence type="ECO:0000256" key="2">
    <source>
        <dbReference type="ARBA" id="ARBA00022525"/>
    </source>
</evidence>
<dbReference type="PRINTS" id="PR00007">
    <property type="entry name" value="COMPLEMNTC1Q"/>
</dbReference>
<dbReference type="Proteomes" id="UP001186944">
    <property type="component" value="Unassembled WGS sequence"/>
</dbReference>
<evidence type="ECO:0000313" key="4">
    <source>
        <dbReference type="EMBL" id="KAK3084859.1"/>
    </source>
</evidence>
<keyword evidence="5" id="KW-1185">Reference proteome</keyword>
<comment type="caution">
    <text evidence="4">The sequence shown here is derived from an EMBL/GenBank/DDBJ whole genome shotgun (WGS) entry which is preliminary data.</text>
</comment>
<protein>
    <recommendedName>
        <fullName evidence="3">C1q domain-containing protein</fullName>
    </recommendedName>
</protein>
<feature type="domain" description="C1q" evidence="3">
    <location>
        <begin position="7"/>
        <end position="140"/>
    </location>
</feature>
<accession>A0AA88XGF5</accession>
<dbReference type="Gene3D" id="2.60.120.40">
    <property type="match status" value="1"/>
</dbReference>
<evidence type="ECO:0000259" key="3">
    <source>
        <dbReference type="PROSITE" id="PS50871"/>
    </source>
</evidence>
<dbReference type="Pfam" id="PF00386">
    <property type="entry name" value="C1q"/>
    <property type="match status" value="1"/>
</dbReference>
<evidence type="ECO:0000256" key="1">
    <source>
        <dbReference type="ARBA" id="ARBA00004613"/>
    </source>
</evidence>
<dbReference type="PROSITE" id="PS50871">
    <property type="entry name" value="C1Q"/>
    <property type="match status" value="1"/>
</dbReference>
<proteinExistence type="predicted"/>
<sequence length="140" mass="15369">MYFFYSASGSICSFYVLLSHDLHLHIDTPVIFDDVNLNENGCYNNGDGVFVASLDGIYMFQWKITTHSGGYAGVYVEKNGKSVGMALQVRSDNGDVSHNSASDFAILRLQRGDHVYLVASLEDSFIHAGHSGFGGIYLTE</sequence>
<dbReference type="EMBL" id="VSWD01000013">
    <property type="protein sequence ID" value="KAK3084859.1"/>
    <property type="molecule type" value="Genomic_DNA"/>
</dbReference>
<reference evidence="4" key="1">
    <citation type="submission" date="2019-08" db="EMBL/GenBank/DDBJ databases">
        <title>The improved chromosome-level genome for the pearl oyster Pinctada fucata martensii using PacBio sequencing and Hi-C.</title>
        <authorList>
            <person name="Zheng Z."/>
        </authorList>
    </citation>
    <scope>NUCLEOTIDE SEQUENCE</scope>
    <source>
        <strain evidence="4">ZZ-2019</strain>
        <tissue evidence="4">Adductor muscle</tissue>
    </source>
</reference>
<gene>
    <name evidence="4" type="ORF">FSP39_020300</name>
</gene>
<dbReference type="GO" id="GO:0005581">
    <property type="term" value="C:collagen trimer"/>
    <property type="evidence" value="ECO:0007669"/>
    <property type="project" value="UniProtKB-KW"/>
</dbReference>
<name>A0AA88XGF5_PINIB</name>
<dbReference type="PANTHER" id="PTHR15427:SF33">
    <property type="entry name" value="COLLAGEN IV NC1 DOMAIN-CONTAINING PROTEIN"/>
    <property type="match status" value="1"/>
</dbReference>
<dbReference type="AlphaFoldDB" id="A0AA88XGF5"/>